<evidence type="ECO:0000256" key="7">
    <source>
        <dbReference type="ARBA" id="ARBA00023175"/>
    </source>
</evidence>
<protein>
    <recommendedName>
        <fullName evidence="10">Kinesin-like protein</fullName>
    </recommendedName>
</protein>
<feature type="compositionally biased region" description="Polar residues" evidence="11">
    <location>
        <begin position="325"/>
        <end position="334"/>
    </location>
</feature>
<keyword evidence="10" id="KW-0493">Microtubule</keyword>
<evidence type="ECO:0000256" key="6">
    <source>
        <dbReference type="ARBA" id="ARBA00023054"/>
    </source>
</evidence>
<keyword evidence="13" id="KW-1185">Reference proteome</keyword>
<dbReference type="SUPFAM" id="SSF49879">
    <property type="entry name" value="SMAD/FHA domain"/>
    <property type="match status" value="1"/>
</dbReference>
<dbReference type="OrthoDB" id="3176171at2759"/>
<feature type="region of interest" description="Disordered" evidence="11">
    <location>
        <begin position="313"/>
        <end position="337"/>
    </location>
</feature>
<dbReference type="GO" id="GO:0005737">
    <property type="term" value="C:cytoplasm"/>
    <property type="evidence" value="ECO:0007669"/>
    <property type="project" value="UniProtKB-ARBA"/>
</dbReference>
<keyword evidence="3" id="KW-0597">Phosphoprotein</keyword>
<dbReference type="GO" id="GO:0008017">
    <property type="term" value="F:microtubule binding"/>
    <property type="evidence" value="ECO:0007669"/>
    <property type="project" value="InterPro"/>
</dbReference>
<evidence type="ECO:0000256" key="8">
    <source>
        <dbReference type="ARBA" id="ARBA00023212"/>
    </source>
</evidence>
<dbReference type="SUPFAM" id="SSF52540">
    <property type="entry name" value="P-loop containing nucleoside triphosphate hydrolases"/>
    <property type="match status" value="1"/>
</dbReference>
<dbReference type="PRINTS" id="PR00380">
    <property type="entry name" value="KINESINHEAVY"/>
</dbReference>
<dbReference type="Pfam" id="PF00225">
    <property type="entry name" value="Kinesin"/>
    <property type="match status" value="1"/>
</dbReference>
<dbReference type="AlphaFoldDB" id="A0A1S3HN92"/>
<feature type="domain" description="Kinesin motor" evidence="12">
    <location>
        <begin position="3"/>
        <end position="391"/>
    </location>
</feature>
<dbReference type="KEGG" id="lak:106155995"/>
<evidence type="ECO:0000256" key="3">
    <source>
        <dbReference type="ARBA" id="ARBA00022553"/>
    </source>
</evidence>
<dbReference type="GeneID" id="106155995"/>
<evidence type="ECO:0000256" key="11">
    <source>
        <dbReference type="SAM" id="MobiDB-lite"/>
    </source>
</evidence>
<keyword evidence="4 9" id="KW-0547">Nucleotide-binding</keyword>
<dbReference type="RefSeq" id="XP_013386504.1">
    <property type="nucleotide sequence ID" value="XM_013531050.1"/>
</dbReference>
<evidence type="ECO:0000313" key="13">
    <source>
        <dbReference type="Proteomes" id="UP000085678"/>
    </source>
</evidence>
<dbReference type="Pfam" id="PF00498">
    <property type="entry name" value="FHA"/>
    <property type="match status" value="1"/>
</dbReference>
<keyword evidence="6" id="KW-0175">Coiled coil</keyword>
<evidence type="ECO:0000256" key="4">
    <source>
        <dbReference type="ARBA" id="ARBA00022741"/>
    </source>
</evidence>
<dbReference type="Gene3D" id="2.60.200.20">
    <property type="match status" value="1"/>
</dbReference>
<keyword evidence="7 9" id="KW-0505">Motor protein</keyword>
<dbReference type="InterPro" id="IPR001752">
    <property type="entry name" value="Kinesin_motor_dom"/>
</dbReference>
<keyword evidence="5 9" id="KW-0067">ATP-binding</keyword>
<keyword evidence="2" id="KW-0963">Cytoplasm</keyword>
<sequence>MSNVKVAVRVRPMTKKEIDAKAKFIIGMKRDTVSIYNVKLGDADKTEYGDSRDKVKHFVFDYAYWSVDSKLPDYASQELLFQDLGTEVLQSAYEGYNACVFAYGQTGTGKTFTMMGDPEQVGLTPRICEGLFARMDDTDEGEHISYRIDVSYLEIYNERVRDLLAHPLSKHHEKYTLKVREHPKDGPYVQDLSRHLVKENQSIQALIEKGNENRTTAATYMHAGSSRSHAIFTINFTQAKLDADLPSEKVSKIHLVDLAGSERADPSASSKEDGTTRLKEGANINKSLVTLGNVIKALAEKSVRSWGTESLGSSLSFDSEHSKDALNSSGSPNRRNVKPFIPYRDSVLTWLLKESLGGNSKTIMIATITPADTYYNETLSTLRYAQRAKSIINKPTVNEDNNVRLIRELRNEIERLKQLLCHAHMAGSMMLNEIDSGGTIAEKLLENEEKAQKLTQNWIDKWNEAHSIMAESNICISRPVRRTKSMGVIVDSQLPHLIGMDDDILSTGIIMYHLKEGKTSIGREDSTRDQDIVLSGPDILSEHCIIKNRGGAVYMYPFDGAMCQVNGQQIYEPIKLTQGDVVLLGRTNMFRFNNPIEAAKLREHRKSGGGSLPLNGSLSRASSVSSIFTYRSDIDGESPSPTSMSPMMLNSSWLFVCIVEKWVTLQAPAILRYSPFQWQASLGNLSFWDSRSELL</sequence>
<name>A0A1S3HN92_LINAN</name>
<dbReference type="Proteomes" id="UP000085678">
    <property type="component" value="Unplaced"/>
</dbReference>
<dbReference type="InterPro" id="IPR008984">
    <property type="entry name" value="SMAD_FHA_dom_sf"/>
</dbReference>
<dbReference type="FunFam" id="3.40.850.10:FF:000021">
    <property type="entry name" value="kinesin-like protein KIF16B isoform X1"/>
    <property type="match status" value="1"/>
</dbReference>
<dbReference type="InterPro" id="IPR036961">
    <property type="entry name" value="Kinesin_motor_dom_sf"/>
</dbReference>
<dbReference type="InterPro" id="IPR027417">
    <property type="entry name" value="P-loop_NTPase"/>
</dbReference>
<dbReference type="GO" id="GO:0005524">
    <property type="term" value="F:ATP binding"/>
    <property type="evidence" value="ECO:0007669"/>
    <property type="project" value="UniProtKB-UniRule"/>
</dbReference>
<keyword evidence="8" id="KW-0206">Cytoskeleton</keyword>
<dbReference type="PANTHER" id="PTHR47117:SF6">
    <property type="entry name" value="KINESIN-LIKE PROTEIN KIF16B"/>
    <property type="match status" value="1"/>
</dbReference>
<dbReference type="Gene3D" id="3.40.850.10">
    <property type="entry name" value="Kinesin motor domain"/>
    <property type="match status" value="1"/>
</dbReference>
<comment type="subcellular location">
    <subcellularLocation>
        <location evidence="1">Cytoplasm</location>
        <location evidence="1">Cytoskeleton</location>
    </subcellularLocation>
</comment>
<dbReference type="GO" id="GO:0003777">
    <property type="term" value="F:microtubule motor activity"/>
    <property type="evidence" value="ECO:0007669"/>
    <property type="project" value="InterPro"/>
</dbReference>
<evidence type="ECO:0000256" key="5">
    <source>
        <dbReference type="ARBA" id="ARBA00022840"/>
    </source>
</evidence>
<dbReference type="GO" id="GO:0007018">
    <property type="term" value="P:microtubule-based movement"/>
    <property type="evidence" value="ECO:0007669"/>
    <property type="project" value="InterPro"/>
</dbReference>
<evidence type="ECO:0000313" key="14">
    <source>
        <dbReference type="RefSeq" id="XP_013386504.1"/>
    </source>
</evidence>
<proteinExistence type="inferred from homology"/>
<reference evidence="14" key="1">
    <citation type="submission" date="2025-08" db="UniProtKB">
        <authorList>
            <consortium name="RefSeq"/>
        </authorList>
    </citation>
    <scope>IDENTIFICATION</scope>
    <source>
        <tissue evidence="14">Gonads</tissue>
    </source>
</reference>
<comment type="similarity">
    <text evidence="9 10">Belongs to the TRAFAC class myosin-kinesin ATPase superfamily. Kinesin family.</text>
</comment>
<dbReference type="InParanoid" id="A0A1S3HN92"/>
<accession>A0A1S3HN92</accession>
<dbReference type="InterPro" id="IPR019821">
    <property type="entry name" value="Kinesin_motor_CS"/>
</dbReference>
<evidence type="ECO:0000256" key="2">
    <source>
        <dbReference type="ARBA" id="ARBA00022490"/>
    </source>
</evidence>
<evidence type="ECO:0000256" key="1">
    <source>
        <dbReference type="ARBA" id="ARBA00004245"/>
    </source>
</evidence>
<evidence type="ECO:0000256" key="10">
    <source>
        <dbReference type="RuleBase" id="RU000394"/>
    </source>
</evidence>
<organism evidence="13 14">
    <name type="scientific">Lingula anatina</name>
    <name type="common">Brachiopod</name>
    <name type="synonym">Lingula unguis</name>
    <dbReference type="NCBI Taxonomy" id="7574"/>
    <lineage>
        <taxon>Eukaryota</taxon>
        <taxon>Metazoa</taxon>
        <taxon>Spiralia</taxon>
        <taxon>Lophotrochozoa</taxon>
        <taxon>Brachiopoda</taxon>
        <taxon>Linguliformea</taxon>
        <taxon>Lingulata</taxon>
        <taxon>Lingulida</taxon>
        <taxon>Linguloidea</taxon>
        <taxon>Lingulidae</taxon>
        <taxon>Lingula</taxon>
    </lineage>
</organism>
<dbReference type="PROSITE" id="PS00411">
    <property type="entry name" value="KINESIN_MOTOR_1"/>
    <property type="match status" value="1"/>
</dbReference>
<dbReference type="InterPro" id="IPR000253">
    <property type="entry name" value="FHA_dom"/>
</dbReference>
<evidence type="ECO:0000256" key="9">
    <source>
        <dbReference type="PROSITE-ProRule" id="PRU00283"/>
    </source>
</evidence>
<dbReference type="SMART" id="SM00240">
    <property type="entry name" value="FHA"/>
    <property type="match status" value="1"/>
</dbReference>
<feature type="binding site" evidence="9">
    <location>
        <begin position="104"/>
        <end position="111"/>
    </location>
    <ligand>
        <name>ATP</name>
        <dbReference type="ChEBI" id="CHEBI:30616"/>
    </ligand>
</feature>
<dbReference type="PANTHER" id="PTHR47117">
    <property type="entry name" value="STAR-RELATED LIPID TRANSFER PROTEIN 9"/>
    <property type="match status" value="1"/>
</dbReference>
<dbReference type="PROSITE" id="PS50067">
    <property type="entry name" value="KINESIN_MOTOR_2"/>
    <property type="match status" value="1"/>
</dbReference>
<dbReference type="FunFam" id="2.60.200.20:FF:000005">
    <property type="entry name" value="Kinesin family member 16B"/>
    <property type="match status" value="1"/>
</dbReference>
<evidence type="ECO:0000259" key="12">
    <source>
        <dbReference type="PROSITE" id="PS50067"/>
    </source>
</evidence>
<dbReference type="GO" id="GO:0005874">
    <property type="term" value="C:microtubule"/>
    <property type="evidence" value="ECO:0007669"/>
    <property type="project" value="UniProtKB-KW"/>
</dbReference>
<gene>
    <name evidence="14" type="primary">LOC106155995</name>
</gene>
<dbReference type="SMART" id="SM00129">
    <property type="entry name" value="KISc"/>
    <property type="match status" value="1"/>
</dbReference>
<dbReference type="STRING" id="7574.A0A1S3HN92"/>
<dbReference type="CDD" id="cd22708">
    <property type="entry name" value="FHA_KIF16"/>
    <property type="match status" value="1"/>
</dbReference>